<organism evidence="2 3">
    <name type="scientific">Rangifer tarandus platyrhynchus</name>
    <name type="common">Svalbard reindeer</name>
    <dbReference type="NCBI Taxonomy" id="3082113"/>
    <lineage>
        <taxon>Eukaryota</taxon>
        <taxon>Metazoa</taxon>
        <taxon>Chordata</taxon>
        <taxon>Craniata</taxon>
        <taxon>Vertebrata</taxon>
        <taxon>Euteleostomi</taxon>
        <taxon>Mammalia</taxon>
        <taxon>Eutheria</taxon>
        <taxon>Laurasiatheria</taxon>
        <taxon>Artiodactyla</taxon>
        <taxon>Ruminantia</taxon>
        <taxon>Pecora</taxon>
        <taxon>Cervidae</taxon>
        <taxon>Odocoileinae</taxon>
        <taxon>Rangifer</taxon>
    </lineage>
</organism>
<gene>
    <name evidence="2" type="ORF">MRATA1EN1_LOCUS28811</name>
</gene>
<dbReference type="Proteomes" id="UP001176941">
    <property type="component" value="Chromosome 9"/>
</dbReference>
<evidence type="ECO:0000313" key="2">
    <source>
        <dbReference type="EMBL" id="CAI9179849.1"/>
    </source>
</evidence>
<feature type="region of interest" description="Disordered" evidence="1">
    <location>
        <begin position="1"/>
        <end position="95"/>
    </location>
</feature>
<accession>A0ABN9A7E9</accession>
<feature type="compositionally biased region" description="Polar residues" evidence="1">
    <location>
        <begin position="52"/>
        <end position="63"/>
    </location>
</feature>
<keyword evidence="3" id="KW-1185">Reference proteome</keyword>
<proteinExistence type="predicted"/>
<evidence type="ECO:0000256" key="1">
    <source>
        <dbReference type="SAM" id="MobiDB-lite"/>
    </source>
</evidence>
<reference evidence="2" key="1">
    <citation type="submission" date="2023-04" db="EMBL/GenBank/DDBJ databases">
        <authorList>
            <consortium name="ELIXIR-Norway"/>
        </authorList>
    </citation>
    <scope>NUCLEOTIDE SEQUENCE [LARGE SCALE GENOMIC DNA]</scope>
</reference>
<name>A0ABN9A7E9_RANTA</name>
<evidence type="ECO:0000313" key="3">
    <source>
        <dbReference type="Proteomes" id="UP001176941"/>
    </source>
</evidence>
<protein>
    <submittedName>
        <fullName evidence="2">Uncharacterized protein</fullName>
    </submittedName>
</protein>
<dbReference type="EMBL" id="OX459945">
    <property type="protein sequence ID" value="CAI9179849.1"/>
    <property type="molecule type" value="Genomic_DNA"/>
</dbReference>
<sequence length="95" mass="10237">MEMKGFLWERAVPRSQTTLEAGRLPSCQGRSWQPGRVTGSLTGQPAWGKESQGAQTSRHSSVSAELRPERCPGLLSPSLGHFGESSCLARPKGTD</sequence>